<protein>
    <submittedName>
        <fullName evidence="2">Uncharacterized protein</fullName>
    </submittedName>
</protein>
<feature type="region of interest" description="Disordered" evidence="1">
    <location>
        <begin position="1"/>
        <end position="31"/>
    </location>
</feature>
<feature type="compositionally biased region" description="Basic and acidic residues" evidence="1">
    <location>
        <begin position="1"/>
        <end position="19"/>
    </location>
</feature>
<dbReference type="AlphaFoldDB" id="A0A5B7FXB4"/>
<evidence type="ECO:0000256" key="1">
    <source>
        <dbReference type="SAM" id="MobiDB-lite"/>
    </source>
</evidence>
<reference evidence="2 3" key="1">
    <citation type="submission" date="2019-05" db="EMBL/GenBank/DDBJ databases">
        <title>Another draft genome of Portunus trituberculatus and its Hox gene families provides insights of decapod evolution.</title>
        <authorList>
            <person name="Jeong J.-H."/>
            <person name="Song I."/>
            <person name="Kim S."/>
            <person name="Choi T."/>
            <person name="Kim D."/>
            <person name="Ryu S."/>
            <person name="Kim W."/>
        </authorList>
    </citation>
    <scope>NUCLEOTIDE SEQUENCE [LARGE SCALE GENOMIC DNA]</scope>
    <source>
        <tissue evidence="2">Muscle</tissue>
    </source>
</reference>
<name>A0A5B7FXB4_PORTR</name>
<comment type="caution">
    <text evidence="2">The sequence shown here is derived from an EMBL/GenBank/DDBJ whole genome shotgun (WGS) entry which is preliminary data.</text>
</comment>
<gene>
    <name evidence="2" type="ORF">E2C01_046023</name>
</gene>
<feature type="compositionally biased region" description="Polar residues" evidence="1">
    <location>
        <begin position="20"/>
        <end position="31"/>
    </location>
</feature>
<evidence type="ECO:0000313" key="2">
    <source>
        <dbReference type="EMBL" id="MPC52161.1"/>
    </source>
</evidence>
<dbReference type="EMBL" id="VSRR010010671">
    <property type="protein sequence ID" value="MPC52161.1"/>
    <property type="molecule type" value="Genomic_DNA"/>
</dbReference>
<dbReference type="Proteomes" id="UP000324222">
    <property type="component" value="Unassembled WGS sequence"/>
</dbReference>
<proteinExistence type="predicted"/>
<evidence type="ECO:0000313" key="3">
    <source>
        <dbReference type="Proteomes" id="UP000324222"/>
    </source>
</evidence>
<organism evidence="2 3">
    <name type="scientific">Portunus trituberculatus</name>
    <name type="common">Swimming crab</name>
    <name type="synonym">Neptunus trituberculatus</name>
    <dbReference type="NCBI Taxonomy" id="210409"/>
    <lineage>
        <taxon>Eukaryota</taxon>
        <taxon>Metazoa</taxon>
        <taxon>Ecdysozoa</taxon>
        <taxon>Arthropoda</taxon>
        <taxon>Crustacea</taxon>
        <taxon>Multicrustacea</taxon>
        <taxon>Malacostraca</taxon>
        <taxon>Eumalacostraca</taxon>
        <taxon>Eucarida</taxon>
        <taxon>Decapoda</taxon>
        <taxon>Pleocyemata</taxon>
        <taxon>Brachyura</taxon>
        <taxon>Eubrachyura</taxon>
        <taxon>Portunoidea</taxon>
        <taxon>Portunidae</taxon>
        <taxon>Portuninae</taxon>
        <taxon>Portunus</taxon>
    </lineage>
</organism>
<accession>A0A5B7FXB4</accession>
<keyword evidence="3" id="KW-1185">Reference proteome</keyword>
<sequence>MEWDGGRGETGEHYTERRPQTINLWNPGNSRSLNKSTLTGAHRTTALHWPPINQNRSHGCLGRGLRKHYVPLRRKQAEILAIPSLVQRPAFPSVTFHLHHQQKPDSVKRHSCLFVVKPCVSLPERNNNATT</sequence>